<keyword evidence="1" id="KW-1133">Transmembrane helix</keyword>
<protein>
    <submittedName>
        <fullName evidence="2">Uncharacterized protein</fullName>
    </submittedName>
</protein>
<feature type="transmembrane region" description="Helical" evidence="1">
    <location>
        <begin position="12"/>
        <end position="35"/>
    </location>
</feature>
<evidence type="ECO:0000313" key="3">
    <source>
        <dbReference type="Proteomes" id="UP001589609"/>
    </source>
</evidence>
<sequence length="57" mass="6439">MKQEWGRGETMGYWFEAVAILLAVLVPLGGVVWFLRDLIESFGDASTITPHQDEETQ</sequence>
<dbReference type="Proteomes" id="UP001589609">
    <property type="component" value="Unassembled WGS sequence"/>
</dbReference>
<keyword evidence="1" id="KW-0472">Membrane</keyword>
<evidence type="ECO:0000313" key="2">
    <source>
        <dbReference type="EMBL" id="MFB9757633.1"/>
    </source>
</evidence>
<accession>A0ABV5WAZ6</accession>
<comment type="caution">
    <text evidence="2">The sequence shown here is derived from an EMBL/GenBank/DDBJ whole genome shotgun (WGS) entry which is preliminary data.</text>
</comment>
<keyword evidence="3" id="KW-1185">Reference proteome</keyword>
<name>A0ABV5WAZ6_9BACI</name>
<reference evidence="2 3" key="1">
    <citation type="submission" date="2024-09" db="EMBL/GenBank/DDBJ databases">
        <authorList>
            <person name="Sun Q."/>
            <person name="Mori K."/>
        </authorList>
    </citation>
    <scope>NUCLEOTIDE SEQUENCE [LARGE SCALE GENOMIC DNA]</scope>
    <source>
        <strain evidence="2 3">JCM 11201</strain>
    </source>
</reference>
<dbReference type="EMBL" id="JBHMAF010000017">
    <property type="protein sequence ID" value="MFB9757633.1"/>
    <property type="molecule type" value="Genomic_DNA"/>
</dbReference>
<evidence type="ECO:0000256" key="1">
    <source>
        <dbReference type="SAM" id="Phobius"/>
    </source>
</evidence>
<organism evidence="2 3">
    <name type="scientific">Ectobacillus funiculus</name>
    <dbReference type="NCBI Taxonomy" id="137993"/>
    <lineage>
        <taxon>Bacteria</taxon>
        <taxon>Bacillati</taxon>
        <taxon>Bacillota</taxon>
        <taxon>Bacilli</taxon>
        <taxon>Bacillales</taxon>
        <taxon>Bacillaceae</taxon>
        <taxon>Ectobacillus</taxon>
    </lineage>
</organism>
<proteinExistence type="predicted"/>
<gene>
    <name evidence="2" type="ORF">ACFFMS_03635</name>
</gene>
<keyword evidence="1" id="KW-0812">Transmembrane</keyword>